<gene>
    <name evidence="1" type="ORF">RFI_22689</name>
</gene>
<sequence>MDWKIIEIYLINTYVGLKRIQYLSIRQLESGYGDCGASKQVGSGVQTTSSLWHILQVFYTCIKFFCPPAFLSNYVHRKKFLNFDILNLKESRKYHIDSIWFSFVSLKKLITGINCKRQKGYVYRKEKKTIKKKKMRKKCRLNPMKPMRTHMAVILVIGSWEDVKFFGHKNEQRTLKFKKRRRKRGEKEDE</sequence>
<comment type="caution">
    <text evidence="1">The sequence shown here is derived from an EMBL/GenBank/DDBJ whole genome shotgun (WGS) entry which is preliminary data.</text>
</comment>
<accession>X6MLC3</accession>
<evidence type="ECO:0000313" key="1">
    <source>
        <dbReference type="EMBL" id="ETO14679.1"/>
    </source>
</evidence>
<proteinExistence type="predicted"/>
<protein>
    <submittedName>
        <fullName evidence="1">Uncharacterized protein</fullName>
    </submittedName>
</protein>
<dbReference type="AlphaFoldDB" id="X6MLC3"/>
<name>X6MLC3_RETFI</name>
<reference evidence="1 2" key="1">
    <citation type="journal article" date="2013" name="Curr. Biol.">
        <title>The Genome of the Foraminiferan Reticulomyxa filosa.</title>
        <authorList>
            <person name="Glockner G."/>
            <person name="Hulsmann N."/>
            <person name="Schleicher M."/>
            <person name="Noegel A.A."/>
            <person name="Eichinger L."/>
            <person name="Gallinger C."/>
            <person name="Pawlowski J."/>
            <person name="Sierra R."/>
            <person name="Euteneuer U."/>
            <person name="Pillet L."/>
            <person name="Moustafa A."/>
            <person name="Platzer M."/>
            <person name="Groth M."/>
            <person name="Szafranski K."/>
            <person name="Schliwa M."/>
        </authorList>
    </citation>
    <scope>NUCLEOTIDE SEQUENCE [LARGE SCALE GENOMIC DNA]</scope>
</reference>
<evidence type="ECO:0000313" key="2">
    <source>
        <dbReference type="Proteomes" id="UP000023152"/>
    </source>
</evidence>
<dbReference type="Proteomes" id="UP000023152">
    <property type="component" value="Unassembled WGS sequence"/>
</dbReference>
<keyword evidence="2" id="KW-1185">Reference proteome</keyword>
<organism evidence="1 2">
    <name type="scientific">Reticulomyxa filosa</name>
    <dbReference type="NCBI Taxonomy" id="46433"/>
    <lineage>
        <taxon>Eukaryota</taxon>
        <taxon>Sar</taxon>
        <taxon>Rhizaria</taxon>
        <taxon>Retaria</taxon>
        <taxon>Foraminifera</taxon>
        <taxon>Monothalamids</taxon>
        <taxon>Reticulomyxidae</taxon>
        <taxon>Reticulomyxa</taxon>
    </lineage>
</organism>
<dbReference type="EMBL" id="ASPP01019865">
    <property type="protein sequence ID" value="ETO14679.1"/>
    <property type="molecule type" value="Genomic_DNA"/>
</dbReference>